<accession>A0A3R8KXU7</accession>
<dbReference type="EMBL" id="RHJS01000002">
    <property type="protein sequence ID" value="RRK34164.1"/>
    <property type="molecule type" value="Genomic_DNA"/>
</dbReference>
<feature type="region of interest" description="Disordered" evidence="1">
    <location>
        <begin position="537"/>
        <end position="629"/>
    </location>
</feature>
<feature type="compositionally biased region" description="Basic and acidic residues" evidence="1">
    <location>
        <begin position="538"/>
        <end position="578"/>
    </location>
</feature>
<gene>
    <name evidence="3" type="ORF">EBB54_24655</name>
</gene>
<keyword evidence="2" id="KW-0472">Membrane</keyword>
<keyword evidence="4" id="KW-1185">Reference proteome</keyword>
<evidence type="ECO:0000313" key="4">
    <source>
        <dbReference type="Proteomes" id="UP000274920"/>
    </source>
</evidence>
<evidence type="ECO:0008006" key="5">
    <source>
        <dbReference type="Google" id="ProtNLM"/>
    </source>
</evidence>
<proteinExistence type="predicted"/>
<protein>
    <recommendedName>
        <fullName evidence="5">Carbohydrate-binding domain-containing protein</fullName>
    </recommendedName>
</protein>
<evidence type="ECO:0000256" key="1">
    <source>
        <dbReference type="SAM" id="MobiDB-lite"/>
    </source>
</evidence>
<reference evidence="3" key="1">
    <citation type="submission" date="2018-10" db="EMBL/GenBank/DDBJ databases">
        <title>Schaedlerella arabinophila gen. nov. sp. nov., isolated from the mouse intestinal tract and comparative analysis with the genome of the closely related altered Schaedler flora strain ASF502.</title>
        <authorList>
            <person name="Miyake S."/>
            <person name="Soh M."/>
            <person name="Seedorf H."/>
        </authorList>
    </citation>
    <scope>NUCLEOTIDE SEQUENCE [LARGE SCALE GENOMIC DNA]</scope>
    <source>
        <strain evidence="3">DSM 106076</strain>
    </source>
</reference>
<feature type="compositionally biased region" description="Polar residues" evidence="1">
    <location>
        <begin position="588"/>
        <end position="601"/>
    </location>
</feature>
<sequence>MSLDNDGHVDQMLPAKKSTVCERIGSMGTKKKIVYTFLAVCFMWIVQPETAAAAGEIKVKGIDILQEQDHTVQCGSGTAKYEPDTNTLTLNQAVIADNGNALAFGIEIGKEGVTVELVGQNTIDAHIGISSESPLHIKGTNGGSLAIHAYKNQSLGTNACCGIKVHGGGLTVQDADIQIRVSDLTAAVGGLNTVVSGYAIDICGGENQISNSNIVIDMPNNFDTDERCTGINATDAVSLTISDNSSVTMNSVDAGIGMYGGKLVISGSSLTIANADQYGVSCKSVEILNGSDVSVLANRYSALQANDNMTISNSTVNAESEKNNSIICQNLAATDSAKLTAKGYWPALYVKDSVIKDSAVEAESSTSVGIFCEGGNIEIAGSEVKSTSKNSNQGGMLIEGNLTMTDSNIISPGSAGVNGIRATGDISVTGGSIEIGEGKISSGNQMLIGGTITSNGVPSYDNVESGQSGGQVTFLGADYSAVDEAIAKAEALNKADYTNFDAVEAAVNAVVRGKDIREQAIVDGYAAEIQAAIAALKPVEKPEEPGEKPEEPGEKPDDPAEKPDDPVDKPEEKPEKPGGKPTGKPDGSSNETGQKPSVNPSQDQTQNPAQTPTQNQGDGEKSPKTGDNIPLLGWLTVLAVISAAGISVGKLWKR</sequence>
<evidence type="ECO:0000256" key="2">
    <source>
        <dbReference type="SAM" id="Phobius"/>
    </source>
</evidence>
<feature type="compositionally biased region" description="Low complexity" evidence="1">
    <location>
        <begin position="602"/>
        <end position="616"/>
    </location>
</feature>
<comment type="caution">
    <text evidence="3">The sequence shown here is derived from an EMBL/GenBank/DDBJ whole genome shotgun (WGS) entry which is preliminary data.</text>
</comment>
<dbReference type="AlphaFoldDB" id="A0A3R8KXU7"/>
<dbReference type="Proteomes" id="UP000274920">
    <property type="component" value="Unassembled WGS sequence"/>
</dbReference>
<organism evidence="3 4">
    <name type="scientific">Schaedlerella arabinosiphila</name>
    <dbReference type="NCBI Taxonomy" id="2044587"/>
    <lineage>
        <taxon>Bacteria</taxon>
        <taxon>Bacillati</taxon>
        <taxon>Bacillota</taxon>
        <taxon>Clostridia</taxon>
        <taxon>Lachnospirales</taxon>
        <taxon>Lachnospiraceae</taxon>
        <taxon>Schaedlerella</taxon>
    </lineage>
</organism>
<dbReference type="Gene3D" id="1.20.1270.90">
    <property type="entry name" value="AF1782-like"/>
    <property type="match status" value="1"/>
</dbReference>
<name>A0A3R8KXU7_9FIRM</name>
<keyword evidence="2" id="KW-0812">Transmembrane</keyword>
<keyword evidence="2" id="KW-1133">Transmembrane helix</keyword>
<feature type="transmembrane region" description="Helical" evidence="2">
    <location>
        <begin position="631"/>
        <end position="652"/>
    </location>
</feature>
<evidence type="ECO:0000313" key="3">
    <source>
        <dbReference type="EMBL" id="RRK34164.1"/>
    </source>
</evidence>